<evidence type="ECO:0000256" key="3">
    <source>
        <dbReference type="ARBA" id="ARBA00022884"/>
    </source>
</evidence>
<dbReference type="CDD" id="cd14869">
    <property type="entry name" value="uS7_Bacteria"/>
    <property type="match status" value="1"/>
</dbReference>
<gene>
    <name evidence="6" type="primary">rpsG</name>
    <name evidence="9" type="ORF">AMJ52_07165</name>
</gene>
<comment type="similarity">
    <text evidence="1 6 7">Belongs to the universal ribosomal protein uS7 family.</text>
</comment>
<dbReference type="EMBL" id="LJNI01000092">
    <property type="protein sequence ID" value="KPJ72184.1"/>
    <property type="molecule type" value="Genomic_DNA"/>
</dbReference>
<evidence type="ECO:0000259" key="8">
    <source>
        <dbReference type="Pfam" id="PF00177"/>
    </source>
</evidence>
<dbReference type="Pfam" id="PF00177">
    <property type="entry name" value="Ribosomal_S7"/>
    <property type="match status" value="1"/>
</dbReference>
<evidence type="ECO:0000313" key="9">
    <source>
        <dbReference type="EMBL" id="KPJ72184.1"/>
    </source>
</evidence>
<dbReference type="InterPro" id="IPR000235">
    <property type="entry name" value="Ribosomal_uS7"/>
</dbReference>
<dbReference type="GO" id="GO:0006412">
    <property type="term" value="P:translation"/>
    <property type="evidence" value="ECO:0007669"/>
    <property type="project" value="UniProtKB-UniRule"/>
</dbReference>
<dbReference type="HAMAP" id="MF_00480_B">
    <property type="entry name" value="Ribosomal_uS7_B"/>
    <property type="match status" value="1"/>
</dbReference>
<evidence type="ECO:0000313" key="10">
    <source>
        <dbReference type="Proteomes" id="UP000051012"/>
    </source>
</evidence>
<dbReference type="PANTHER" id="PTHR11205">
    <property type="entry name" value="RIBOSOMAL PROTEIN S7"/>
    <property type="match status" value="1"/>
</dbReference>
<dbReference type="GO" id="GO:0015935">
    <property type="term" value="C:small ribosomal subunit"/>
    <property type="evidence" value="ECO:0007669"/>
    <property type="project" value="InterPro"/>
</dbReference>
<dbReference type="InterPro" id="IPR036823">
    <property type="entry name" value="Ribosomal_uS7_dom_sf"/>
</dbReference>
<organism evidence="9 10">
    <name type="scientific">candidate division TA06 bacterium DG_78</name>
    <dbReference type="NCBI Taxonomy" id="1703772"/>
    <lineage>
        <taxon>Bacteria</taxon>
        <taxon>Bacteria division TA06</taxon>
    </lineage>
</organism>
<keyword evidence="3 6" id="KW-0694">RNA-binding</keyword>
<keyword evidence="6" id="KW-0820">tRNA-binding</keyword>
<dbReference type="InterPro" id="IPR005717">
    <property type="entry name" value="Ribosomal_uS7_bac/org-type"/>
</dbReference>
<dbReference type="Gene3D" id="1.10.455.10">
    <property type="entry name" value="Ribosomal protein S7 domain"/>
    <property type="match status" value="1"/>
</dbReference>
<reference evidence="9 10" key="1">
    <citation type="journal article" date="2015" name="Microbiome">
        <title>Genomic resolution of linkages in carbon, nitrogen, and sulfur cycling among widespread estuary sediment bacteria.</title>
        <authorList>
            <person name="Baker B.J."/>
            <person name="Lazar C.S."/>
            <person name="Teske A.P."/>
            <person name="Dick G.J."/>
        </authorList>
    </citation>
    <scope>NUCLEOTIDE SEQUENCE [LARGE SCALE GENOMIC DNA]</scope>
    <source>
        <strain evidence="9">DG_78</strain>
    </source>
</reference>
<keyword evidence="4 6" id="KW-0689">Ribosomal protein</keyword>
<evidence type="ECO:0000256" key="7">
    <source>
        <dbReference type="RuleBase" id="RU003619"/>
    </source>
</evidence>
<comment type="subunit">
    <text evidence="6">Part of the 30S ribosomal subunit. Contacts proteins S9 and S11.</text>
</comment>
<name>A0A0S7YBW3_UNCT6</name>
<dbReference type="GO" id="GO:0019843">
    <property type="term" value="F:rRNA binding"/>
    <property type="evidence" value="ECO:0007669"/>
    <property type="project" value="UniProtKB-UniRule"/>
</dbReference>
<protein>
    <recommendedName>
        <fullName evidence="6">Small ribosomal subunit protein uS7</fullName>
    </recommendedName>
</protein>
<dbReference type="FunFam" id="1.10.455.10:FF:000001">
    <property type="entry name" value="30S ribosomal protein S7"/>
    <property type="match status" value="1"/>
</dbReference>
<dbReference type="GO" id="GO:0003735">
    <property type="term" value="F:structural constituent of ribosome"/>
    <property type="evidence" value="ECO:0007669"/>
    <property type="project" value="InterPro"/>
</dbReference>
<dbReference type="NCBIfam" id="TIGR01029">
    <property type="entry name" value="rpsG_bact"/>
    <property type="match status" value="1"/>
</dbReference>
<evidence type="ECO:0000256" key="6">
    <source>
        <dbReference type="HAMAP-Rule" id="MF_00480"/>
    </source>
</evidence>
<accession>A0A0S7YBW3</accession>
<dbReference type="GO" id="GO:0000049">
    <property type="term" value="F:tRNA binding"/>
    <property type="evidence" value="ECO:0007669"/>
    <property type="project" value="UniProtKB-UniRule"/>
</dbReference>
<proteinExistence type="inferred from homology"/>
<comment type="function">
    <text evidence="6">One of the primary rRNA binding proteins, it binds directly to 16S rRNA where it nucleates assembly of the head domain of the 30S subunit. Is located at the subunit interface close to the decoding center, probably blocks exit of the E-site tRNA.</text>
</comment>
<dbReference type="Proteomes" id="UP000051012">
    <property type="component" value="Unassembled WGS sequence"/>
</dbReference>
<dbReference type="InterPro" id="IPR023798">
    <property type="entry name" value="Ribosomal_uS7_dom"/>
</dbReference>
<keyword evidence="5 6" id="KW-0687">Ribonucleoprotein</keyword>
<keyword evidence="2 6" id="KW-0699">rRNA-binding</keyword>
<evidence type="ECO:0000256" key="1">
    <source>
        <dbReference type="ARBA" id="ARBA00007151"/>
    </source>
</evidence>
<dbReference type="PIRSF" id="PIRSF002122">
    <property type="entry name" value="RPS7p_RPS7a_RPS5e_RPS7o"/>
    <property type="match status" value="1"/>
</dbReference>
<comment type="caution">
    <text evidence="9">The sequence shown here is derived from an EMBL/GenBank/DDBJ whole genome shotgun (WGS) entry which is preliminary data.</text>
</comment>
<evidence type="ECO:0000256" key="2">
    <source>
        <dbReference type="ARBA" id="ARBA00022730"/>
    </source>
</evidence>
<feature type="domain" description="Small ribosomal subunit protein uS7" evidence="8">
    <location>
        <begin position="3"/>
        <end position="149"/>
    </location>
</feature>
<dbReference type="PROSITE" id="PS00052">
    <property type="entry name" value="RIBOSOMAL_S7"/>
    <property type="match status" value="1"/>
</dbReference>
<dbReference type="PATRIC" id="fig|1703772.3.peg.178"/>
<dbReference type="AlphaFoldDB" id="A0A0S7YBW3"/>
<evidence type="ECO:0000256" key="5">
    <source>
        <dbReference type="ARBA" id="ARBA00023274"/>
    </source>
</evidence>
<dbReference type="SUPFAM" id="SSF47973">
    <property type="entry name" value="Ribosomal protein S7"/>
    <property type="match status" value="1"/>
</dbReference>
<evidence type="ECO:0000256" key="4">
    <source>
        <dbReference type="ARBA" id="ARBA00022980"/>
    </source>
</evidence>
<dbReference type="InterPro" id="IPR020606">
    <property type="entry name" value="Ribosomal_uS7_CS"/>
</dbReference>
<sequence>MGRRRRAAVRKIQPDPKFNSIVIGKFINYLLWDGKKITAEKVFYRALEHIEKLTKEDGLTVFERALNNVKPVLEVKPRRVGGATYQIPMEVRANRKESLAIKWLITAARARSEHKMDERLAQEIIAASRNEGAAIKKREEVHKMAEANKAFAHFRW</sequence>